<dbReference type="PANTHER" id="PTHR12245:SF5">
    <property type="entry name" value="SPRY DOMAIN-CONTAINING SOCS BOX PROTEIN 3"/>
    <property type="match status" value="1"/>
</dbReference>
<evidence type="ECO:0000259" key="1">
    <source>
        <dbReference type="PROSITE" id="PS50188"/>
    </source>
</evidence>
<dbReference type="InterPro" id="IPR043136">
    <property type="entry name" value="B30.2/SPRY_sf"/>
</dbReference>
<dbReference type="Pfam" id="PF00622">
    <property type="entry name" value="SPRY"/>
    <property type="match status" value="1"/>
</dbReference>
<dbReference type="InterPro" id="IPR003877">
    <property type="entry name" value="SPRY_dom"/>
</dbReference>
<reference evidence="2" key="1">
    <citation type="submission" date="2023-07" db="EMBL/GenBank/DDBJ databases">
        <authorList>
            <consortium name="AG Swart"/>
            <person name="Singh M."/>
            <person name="Singh A."/>
            <person name="Seah K."/>
            <person name="Emmerich C."/>
        </authorList>
    </citation>
    <scope>NUCLEOTIDE SEQUENCE</scope>
    <source>
        <strain evidence="2">DP1</strain>
    </source>
</reference>
<dbReference type="InterPro" id="IPR001870">
    <property type="entry name" value="B30.2/SPRY"/>
</dbReference>
<dbReference type="Proteomes" id="UP001295684">
    <property type="component" value="Unassembled WGS sequence"/>
</dbReference>
<dbReference type="PROSITE" id="PS50188">
    <property type="entry name" value="B302_SPRY"/>
    <property type="match status" value="1"/>
</dbReference>
<dbReference type="InterPro" id="IPR013320">
    <property type="entry name" value="ConA-like_dom_sf"/>
</dbReference>
<dbReference type="EMBL" id="CAMPGE010024198">
    <property type="protein sequence ID" value="CAI2382055.1"/>
    <property type="molecule type" value="Genomic_DNA"/>
</dbReference>
<accession>A0AAD2D6X9</accession>
<feature type="domain" description="B30.2/SPRY" evidence="1">
    <location>
        <begin position="1"/>
        <end position="176"/>
    </location>
</feature>
<keyword evidence="3" id="KW-1185">Reference proteome</keyword>
<dbReference type="Gene3D" id="2.60.120.920">
    <property type="match status" value="1"/>
</dbReference>
<dbReference type="PANTHER" id="PTHR12245">
    <property type="entry name" value="SPRY DOMAIN CONTAINING SOCS BOX PROTEIN"/>
    <property type="match status" value="1"/>
</dbReference>
<evidence type="ECO:0000313" key="3">
    <source>
        <dbReference type="Proteomes" id="UP001295684"/>
    </source>
</evidence>
<dbReference type="InterPro" id="IPR050672">
    <property type="entry name" value="FBXO45-Fsn/SPSB_families"/>
</dbReference>
<gene>
    <name evidence="2" type="ORF">ECRASSUSDP1_LOCUS23522</name>
</gene>
<sequence>MEPSYVPEGYITPLFYWDEENTSNRLHISEDRLSIKVINGAGFKTSFGTEGFSERERYYFEIKIIKGTLIKIGVSKQLDNNNQAFTDVPEGWGIYNGETRHNSNALGSKYGERINPGDVIGIMLDMVEGKISFSCNGVCWGVAYESEELTEGKYFPAVAPIYLNDEYRICLPQPED</sequence>
<dbReference type="SUPFAM" id="SSF49899">
    <property type="entry name" value="Concanavalin A-like lectins/glucanases"/>
    <property type="match status" value="1"/>
</dbReference>
<name>A0AAD2D6X9_EUPCR</name>
<evidence type="ECO:0000313" key="2">
    <source>
        <dbReference type="EMBL" id="CAI2382055.1"/>
    </source>
</evidence>
<dbReference type="CDD" id="cd11709">
    <property type="entry name" value="SPRY"/>
    <property type="match status" value="1"/>
</dbReference>
<proteinExistence type="predicted"/>
<organism evidence="2 3">
    <name type="scientific">Euplotes crassus</name>
    <dbReference type="NCBI Taxonomy" id="5936"/>
    <lineage>
        <taxon>Eukaryota</taxon>
        <taxon>Sar</taxon>
        <taxon>Alveolata</taxon>
        <taxon>Ciliophora</taxon>
        <taxon>Intramacronucleata</taxon>
        <taxon>Spirotrichea</taxon>
        <taxon>Hypotrichia</taxon>
        <taxon>Euplotida</taxon>
        <taxon>Euplotidae</taxon>
        <taxon>Moneuplotes</taxon>
    </lineage>
</organism>
<dbReference type="AlphaFoldDB" id="A0AAD2D6X9"/>
<protein>
    <recommendedName>
        <fullName evidence="1">B30.2/SPRY domain-containing protein</fullName>
    </recommendedName>
</protein>
<comment type="caution">
    <text evidence="2">The sequence shown here is derived from an EMBL/GenBank/DDBJ whole genome shotgun (WGS) entry which is preliminary data.</text>
</comment>
<dbReference type="SMART" id="SM00449">
    <property type="entry name" value="SPRY"/>
    <property type="match status" value="1"/>
</dbReference>